<evidence type="ECO:0000259" key="3">
    <source>
        <dbReference type="PROSITE" id="PS50994"/>
    </source>
</evidence>
<proteinExistence type="predicted"/>
<dbReference type="InterPro" id="IPR043502">
    <property type="entry name" value="DNA/RNA_pol_sf"/>
</dbReference>
<sequence>MGDVELETSIGCKLVLKYVRHVPEIHFSLISIGNLGDESNHSHLEENFHMKVERQAGKQLKFVRAENGGEYRGPFEQYCRSHGIKLEKMVPKTPQQNGVAERMNRTICDRIKCMLSHAKLPKSFWGEAMRKIVDLINLPPSYPLEGKEHLVCRLKKSLYGLKQAPRQWYKKFDSFMVEHEYDRTASDHCVFVKKFSNEEFIILLIYMDDMLIVGRDIGKIDKLKNELSKSFEMKDLESAS</sequence>
<dbReference type="InterPro" id="IPR036397">
    <property type="entry name" value="RNaseH_sf"/>
</dbReference>
<dbReference type="SUPFAM" id="SSF53098">
    <property type="entry name" value="Ribonuclease H-like"/>
    <property type="match status" value="1"/>
</dbReference>
<protein>
    <recommendedName>
        <fullName evidence="3">Integrase catalytic domain-containing protein</fullName>
    </recommendedName>
</protein>
<keyword evidence="1" id="KW-0479">Metal-binding</keyword>
<dbReference type="InterPro" id="IPR012337">
    <property type="entry name" value="RNaseH-like_sf"/>
</dbReference>
<dbReference type="SUPFAM" id="SSF56672">
    <property type="entry name" value="DNA/RNA polymerases"/>
    <property type="match status" value="1"/>
</dbReference>
<dbReference type="Gene3D" id="3.30.420.10">
    <property type="entry name" value="Ribonuclease H-like superfamily/Ribonuclease H"/>
    <property type="match status" value="1"/>
</dbReference>
<accession>A5AHK5</accession>
<dbReference type="InterPro" id="IPR013103">
    <property type="entry name" value="RVT_2"/>
</dbReference>
<gene>
    <name evidence="4" type="ORF">VITISV_031260</name>
</gene>
<dbReference type="GO" id="GO:0003676">
    <property type="term" value="F:nucleic acid binding"/>
    <property type="evidence" value="ECO:0007669"/>
    <property type="project" value="InterPro"/>
</dbReference>
<name>A5AHK5_VITVI</name>
<dbReference type="Pfam" id="PF07727">
    <property type="entry name" value="RVT_2"/>
    <property type="match status" value="1"/>
</dbReference>
<dbReference type="InterPro" id="IPR039537">
    <property type="entry name" value="Retrotran_Ty1/copia-like"/>
</dbReference>
<keyword evidence="2" id="KW-0378">Hydrolase</keyword>
<dbReference type="AlphaFoldDB" id="A5AHK5"/>
<evidence type="ECO:0000313" key="4">
    <source>
        <dbReference type="EMBL" id="CAN69040.1"/>
    </source>
</evidence>
<organism evidence="4">
    <name type="scientific">Vitis vinifera</name>
    <name type="common">Grape</name>
    <dbReference type="NCBI Taxonomy" id="29760"/>
    <lineage>
        <taxon>Eukaryota</taxon>
        <taxon>Viridiplantae</taxon>
        <taxon>Streptophyta</taxon>
        <taxon>Embryophyta</taxon>
        <taxon>Tracheophyta</taxon>
        <taxon>Spermatophyta</taxon>
        <taxon>Magnoliopsida</taxon>
        <taxon>eudicotyledons</taxon>
        <taxon>Gunneridae</taxon>
        <taxon>Pentapetalae</taxon>
        <taxon>rosids</taxon>
        <taxon>Vitales</taxon>
        <taxon>Vitaceae</taxon>
        <taxon>Viteae</taxon>
        <taxon>Vitis</taxon>
    </lineage>
</organism>
<dbReference type="PROSITE" id="PS50994">
    <property type="entry name" value="INTEGRASE"/>
    <property type="match status" value="1"/>
</dbReference>
<dbReference type="GO" id="GO:0015074">
    <property type="term" value="P:DNA integration"/>
    <property type="evidence" value="ECO:0007669"/>
    <property type="project" value="InterPro"/>
</dbReference>
<dbReference type="EMBL" id="AM426958">
    <property type="protein sequence ID" value="CAN69040.1"/>
    <property type="molecule type" value="Genomic_DNA"/>
</dbReference>
<evidence type="ECO:0000256" key="1">
    <source>
        <dbReference type="ARBA" id="ARBA00022723"/>
    </source>
</evidence>
<evidence type="ECO:0000256" key="2">
    <source>
        <dbReference type="ARBA" id="ARBA00022801"/>
    </source>
</evidence>
<dbReference type="GO" id="GO:0016787">
    <property type="term" value="F:hydrolase activity"/>
    <property type="evidence" value="ECO:0007669"/>
    <property type="project" value="UniProtKB-KW"/>
</dbReference>
<reference evidence="4" key="1">
    <citation type="journal article" date="2007" name="PLoS ONE">
        <title>The first genome sequence of an elite grapevine cultivar (Pinot noir Vitis vinifera L.): coping with a highly heterozygous genome.</title>
        <authorList>
            <person name="Velasco R."/>
            <person name="Zharkikh A."/>
            <person name="Troggio M."/>
            <person name="Cartwright D.A."/>
            <person name="Cestaro A."/>
            <person name="Pruss D."/>
            <person name="Pindo M."/>
            <person name="FitzGerald L.M."/>
            <person name="Vezzulli S."/>
            <person name="Reid J."/>
            <person name="Malacarne G."/>
            <person name="Iliev D."/>
            <person name="Coppola G."/>
            <person name="Wardell B."/>
            <person name="Micheletti D."/>
            <person name="Macalma T."/>
            <person name="Facci M."/>
            <person name="Mitchell J.T."/>
            <person name="Perazzolli M."/>
            <person name="Eldredge G."/>
            <person name="Gatto P."/>
            <person name="Oyzerski R."/>
            <person name="Moretto M."/>
            <person name="Gutin N."/>
            <person name="Stefanini M."/>
            <person name="Chen Y."/>
            <person name="Segala C."/>
            <person name="Davenport C."/>
            <person name="Dematte L."/>
            <person name="Mraz A."/>
            <person name="Battilana J."/>
            <person name="Stormo K."/>
            <person name="Costa F."/>
            <person name="Tao Q."/>
            <person name="Si-Ammour A."/>
            <person name="Harkins T."/>
            <person name="Lackey A."/>
            <person name="Perbost C."/>
            <person name="Taillon B."/>
            <person name="Stella A."/>
            <person name="Solovyev V."/>
            <person name="Fawcett J.A."/>
            <person name="Sterck L."/>
            <person name="Vandepoele K."/>
            <person name="Grando S.M."/>
            <person name="Toppo S."/>
            <person name="Moser C."/>
            <person name="Lanchbury J."/>
            <person name="Bogden R."/>
            <person name="Skolnick M."/>
            <person name="Sgaramella V."/>
            <person name="Bhatnagar S.K."/>
            <person name="Fontana P."/>
            <person name="Gutin A."/>
            <person name="Van de Peer Y."/>
            <person name="Salamini F."/>
            <person name="Viola R."/>
        </authorList>
    </citation>
    <scope>NUCLEOTIDE SEQUENCE</scope>
</reference>
<dbReference type="GO" id="GO:0046872">
    <property type="term" value="F:metal ion binding"/>
    <property type="evidence" value="ECO:0007669"/>
    <property type="project" value="UniProtKB-KW"/>
</dbReference>
<dbReference type="InterPro" id="IPR001584">
    <property type="entry name" value="Integrase_cat-core"/>
</dbReference>
<dbReference type="PANTHER" id="PTHR42648:SF28">
    <property type="entry name" value="TRANSPOSON-ENCODED PROTEIN WITH RIBONUCLEASE H-LIKE AND RETROVIRUS ZINC FINGER-LIKE DOMAINS"/>
    <property type="match status" value="1"/>
</dbReference>
<dbReference type="PANTHER" id="PTHR42648">
    <property type="entry name" value="TRANSPOSASE, PUTATIVE-RELATED"/>
    <property type="match status" value="1"/>
</dbReference>
<feature type="domain" description="Integrase catalytic" evidence="3">
    <location>
        <begin position="1"/>
        <end position="157"/>
    </location>
</feature>